<evidence type="ECO:0000313" key="3">
    <source>
        <dbReference type="EMBL" id="KAF6760795.1"/>
    </source>
</evidence>
<dbReference type="PANTHER" id="PTHR37543">
    <property type="entry name" value="CCCH ZINC FINGER DNA BINDING PROTEIN (AFU_ORTHOLOGUE AFUA_5G12760)"/>
    <property type="match status" value="1"/>
</dbReference>
<comment type="caution">
    <text evidence="3">The sequence shown here is derived from an EMBL/GenBank/DDBJ whole genome shotgun (WGS) entry which is preliminary data.</text>
</comment>
<feature type="region of interest" description="Disordered" evidence="1">
    <location>
        <begin position="405"/>
        <end position="424"/>
    </location>
</feature>
<dbReference type="PANTHER" id="PTHR37543:SF1">
    <property type="entry name" value="CCCH ZINC FINGER DNA BINDING PROTEIN (AFU_ORTHOLOGUE AFUA_5G12760)"/>
    <property type="match status" value="1"/>
</dbReference>
<evidence type="ECO:0000259" key="2">
    <source>
        <dbReference type="Pfam" id="PF25540"/>
    </source>
</evidence>
<accession>A0A8H6I8B8</accession>
<dbReference type="EMBL" id="JACGCI010000011">
    <property type="protein sequence ID" value="KAF6760795.1"/>
    <property type="molecule type" value="Genomic_DNA"/>
</dbReference>
<gene>
    <name evidence="3" type="ORF">DFP72DRAFT_1042315</name>
</gene>
<dbReference type="InterPro" id="IPR057683">
    <property type="entry name" value="DUF7923"/>
</dbReference>
<sequence>MLLLAQECKIREQTLAHPGAFRDFTDSKVNYFLGKLRNEGTWSEPLSSNTFDEFLYGFQEAIPCCVSDIGPGKERADAHVIAWVQSWLKFPQVAKIVVGVGHDNGYANELGRACIHGQKEKIHLLKTKHTPIVQELQSLGLATFSIPSLFQTDPPRQIEPIKSTSALKREQDEALNTAIDSIRARFEVKKRLSTPCLAFWKDGKCNKRCPKAHAAGKDPLDFSSQDGAKVMHYIKIFVPCLVQRQEKANTLRRGRLPLRGEVRLRACLPEALLALIAERNGALMTRFDMARSSCVNLDIKSKPIHITAQSFVGCTVFLRGPFEAARRSLSFVDGTDRGGHWNRGVLTVLGTEVLFLYLHQRIPEHLVEACIVKIDVVIGRQPIVAARVSDEEFFLHGARQGRLGCPNPSAADAPPEQVLQVERT</sequence>
<feature type="domain" description="DUF7923" evidence="2">
    <location>
        <begin position="35"/>
        <end position="150"/>
    </location>
</feature>
<dbReference type="AlphaFoldDB" id="A0A8H6I8B8"/>
<protein>
    <recommendedName>
        <fullName evidence="2">DUF7923 domain-containing protein</fullName>
    </recommendedName>
</protein>
<name>A0A8H6I8B8_9AGAR</name>
<dbReference type="OrthoDB" id="3512845at2759"/>
<dbReference type="Proteomes" id="UP000521943">
    <property type="component" value="Unassembled WGS sequence"/>
</dbReference>
<keyword evidence="4" id="KW-1185">Reference proteome</keyword>
<reference evidence="3 4" key="1">
    <citation type="submission" date="2020-07" db="EMBL/GenBank/DDBJ databases">
        <title>Comparative genomics of pyrophilous fungi reveals a link between fire events and developmental genes.</title>
        <authorList>
            <consortium name="DOE Joint Genome Institute"/>
            <person name="Steindorff A.S."/>
            <person name="Carver A."/>
            <person name="Calhoun S."/>
            <person name="Stillman K."/>
            <person name="Liu H."/>
            <person name="Lipzen A."/>
            <person name="Pangilinan J."/>
            <person name="Labutti K."/>
            <person name="Bruns T.D."/>
            <person name="Grigoriev I.V."/>
        </authorList>
    </citation>
    <scope>NUCLEOTIDE SEQUENCE [LARGE SCALE GENOMIC DNA]</scope>
    <source>
        <strain evidence="3 4">CBS 144469</strain>
    </source>
</reference>
<dbReference type="Pfam" id="PF25540">
    <property type="entry name" value="DUF7923"/>
    <property type="match status" value="1"/>
</dbReference>
<evidence type="ECO:0000313" key="4">
    <source>
        <dbReference type="Proteomes" id="UP000521943"/>
    </source>
</evidence>
<evidence type="ECO:0000256" key="1">
    <source>
        <dbReference type="SAM" id="MobiDB-lite"/>
    </source>
</evidence>
<proteinExistence type="predicted"/>
<organism evidence="3 4">
    <name type="scientific">Ephemerocybe angulata</name>
    <dbReference type="NCBI Taxonomy" id="980116"/>
    <lineage>
        <taxon>Eukaryota</taxon>
        <taxon>Fungi</taxon>
        <taxon>Dikarya</taxon>
        <taxon>Basidiomycota</taxon>
        <taxon>Agaricomycotina</taxon>
        <taxon>Agaricomycetes</taxon>
        <taxon>Agaricomycetidae</taxon>
        <taxon>Agaricales</taxon>
        <taxon>Agaricineae</taxon>
        <taxon>Psathyrellaceae</taxon>
        <taxon>Ephemerocybe</taxon>
    </lineage>
</organism>